<organism evidence="2 3">
    <name type="scientific">Lactococcus cremoris subsp. cremoris TIFN6</name>
    <dbReference type="NCBI Taxonomy" id="1234876"/>
    <lineage>
        <taxon>Bacteria</taxon>
        <taxon>Bacillati</taxon>
        <taxon>Bacillota</taxon>
        <taxon>Bacilli</taxon>
        <taxon>Lactobacillales</taxon>
        <taxon>Streptococcaceae</taxon>
        <taxon>Lactococcus</taxon>
        <taxon>Lactococcus cremoris subsp. cremoris</taxon>
    </lineage>
</organism>
<feature type="non-terminal residue" evidence="2">
    <location>
        <position position="46"/>
    </location>
</feature>
<dbReference type="AlphaFoldDB" id="T0RYG6"/>
<evidence type="ECO:0000256" key="1">
    <source>
        <dbReference type="SAM" id="Phobius"/>
    </source>
</evidence>
<reference evidence="2 3" key="1">
    <citation type="journal article" date="2013" name="ISME J.">
        <title>Multifactorial diversity sustains microbial community stability.</title>
        <authorList>
            <person name="Erkus O."/>
            <person name="de Jager V.C."/>
            <person name="Spus M."/>
            <person name="van Alen-Boerrigter I.J."/>
            <person name="van Rijswijck I.M."/>
            <person name="Hazelwood L."/>
            <person name="Janssen P.W."/>
            <person name="van Hijum S.A."/>
            <person name="Kleerebezem M."/>
            <person name="Smid E.J."/>
        </authorList>
    </citation>
    <scope>NUCLEOTIDE SEQUENCE [LARGE SCALE GENOMIC DNA]</scope>
    <source>
        <strain evidence="2 3">TIFN6</strain>
    </source>
</reference>
<keyword evidence="1" id="KW-1133">Transmembrane helix</keyword>
<name>T0RYG6_LACLC</name>
<protein>
    <recommendedName>
        <fullName evidence="4">ABC transporter ATP-binding protein</fullName>
    </recommendedName>
</protein>
<sequence>MKIFKDLWWFFKAERKGYGVGLLALFIVSLTHLIPPLIIGKLLTIL</sequence>
<feature type="transmembrane region" description="Helical" evidence="1">
    <location>
        <begin position="20"/>
        <end position="39"/>
    </location>
</feature>
<keyword evidence="1" id="KW-0472">Membrane</keyword>
<comment type="caution">
    <text evidence="2">The sequence shown here is derived from an EMBL/GenBank/DDBJ whole genome shotgun (WGS) entry which is preliminary data.</text>
</comment>
<keyword evidence="1" id="KW-0812">Transmembrane</keyword>
<gene>
    <name evidence="2" type="ORF">LLT6_14795</name>
</gene>
<evidence type="ECO:0008006" key="4">
    <source>
        <dbReference type="Google" id="ProtNLM"/>
    </source>
</evidence>
<accession>T0RYG6</accession>
<dbReference type="EMBL" id="ATBB01000581">
    <property type="protein sequence ID" value="EQC54435.1"/>
    <property type="molecule type" value="Genomic_DNA"/>
</dbReference>
<evidence type="ECO:0000313" key="2">
    <source>
        <dbReference type="EMBL" id="EQC54435.1"/>
    </source>
</evidence>
<dbReference type="Proteomes" id="UP000015854">
    <property type="component" value="Unassembled WGS sequence"/>
</dbReference>
<evidence type="ECO:0000313" key="3">
    <source>
        <dbReference type="Proteomes" id="UP000015854"/>
    </source>
</evidence>
<proteinExistence type="predicted"/>